<feature type="domain" description="Ketosynthase family 3 (KS3)" evidence="7">
    <location>
        <begin position="1005"/>
        <end position="1508"/>
    </location>
</feature>
<dbReference type="SUPFAM" id="SSF47336">
    <property type="entry name" value="ACP-like"/>
    <property type="match status" value="1"/>
</dbReference>
<reference evidence="9 10" key="1">
    <citation type="submission" date="2021-01" db="EMBL/GenBank/DDBJ databases">
        <title>Whole genome shotgun sequence of Actinoplanes durhamensis NBRC 14914.</title>
        <authorList>
            <person name="Komaki H."/>
            <person name="Tamura T."/>
        </authorList>
    </citation>
    <scope>NUCLEOTIDE SEQUENCE [LARGE SCALE GENOMIC DNA]</scope>
    <source>
        <strain evidence="9 10">NBRC 14914</strain>
    </source>
</reference>
<feature type="domain" description="Ketosynthase family 3 (KS3)" evidence="7">
    <location>
        <begin position="8"/>
        <end position="472"/>
    </location>
</feature>
<keyword evidence="2" id="KW-0597">Phosphoprotein</keyword>
<dbReference type="Pfam" id="PF00698">
    <property type="entry name" value="Acyl_transf_1"/>
    <property type="match status" value="1"/>
</dbReference>
<dbReference type="InterPro" id="IPR020807">
    <property type="entry name" value="PKS_DH"/>
</dbReference>
<dbReference type="InterPro" id="IPR016035">
    <property type="entry name" value="Acyl_Trfase/lysoPLipase"/>
</dbReference>
<evidence type="ECO:0000256" key="3">
    <source>
        <dbReference type="ARBA" id="ARBA00022679"/>
    </source>
</evidence>
<dbReference type="Pfam" id="PF14765">
    <property type="entry name" value="PS-DH"/>
    <property type="match status" value="1"/>
</dbReference>
<dbReference type="Gene3D" id="1.10.1200.10">
    <property type="entry name" value="ACP-like"/>
    <property type="match status" value="1"/>
</dbReference>
<dbReference type="CDD" id="cd00833">
    <property type="entry name" value="PKS"/>
    <property type="match status" value="1"/>
</dbReference>
<dbReference type="InterPro" id="IPR014043">
    <property type="entry name" value="Acyl_transferase_dom"/>
</dbReference>
<dbReference type="InterPro" id="IPR001227">
    <property type="entry name" value="Ac_transferase_dom_sf"/>
</dbReference>
<dbReference type="InterPro" id="IPR013968">
    <property type="entry name" value="PKS_KR"/>
</dbReference>
<keyword evidence="1" id="KW-0596">Phosphopantetheine</keyword>
<gene>
    <name evidence="9" type="ORF">Adu01nite_90820</name>
</gene>
<dbReference type="InterPro" id="IPR050091">
    <property type="entry name" value="PKS_NRPS_Biosynth_Enz"/>
</dbReference>
<evidence type="ECO:0000256" key="2">
    <source>
        <dbReference type="ARBA" id="ARBA00022553"/>
    </source>
</evidence>
<accession>A0ABQ3ZD40</accession>
<dbReference type="InterPro" id="IPR016036">
    <property type="entry name" value="Malonyl_transacylase_ACP-bd"/>
</dbReference>
<dbReference type="InterPro" id="IPR014030">
    <property type="entry name" value="Ketoacyl_synth_N"/>
</dbReference>
<comment type="caution">
    <text evidence="5">Lacks conserved residue(s) required for the propagation of feature annotation.</text>
</comment>
<dbReference type="PROSITE" id="PS52004">
    <property type="entry name" value="KS3_2"/>
    <property type="match status" value="2"/>
</dbReference>
<dbReference type="InterPro" id="IPR036736">
    <property type="entry name" value="ACP-like_sf"/>
</dbReference>
<dbReference type="InterPro" id="IPR049900">
    <property type="entry name" value="PKS_mFAS_DH"/>
</dbReference>
<evidence type="ECO:0000259" key="7">
    <source>
        <dbReference type="PROSITE" id="PS52004"/>
    </source>
</evidence>
<comment type="caution">
    <text evidence="9">The sequence shown here is derived from an EMBL/GenBank/DDBJ whole genome shotgun (WGS) entry which is preliminary data.</text>
</comment>
<evidence type="ECO:0000256" key="5">
    <source>
        <dbReference type="PROSITE-ProRule" id="PRU01363"/>
    </source>
</evidence>
<sequence>MTVPHAAPAPVAVVGLGAIMPDAPDAATFWTNIKGGRYSISDVPPERWDPGLFYDPDPHAPDKTYSRIGGWVRDFTWDPLGWRLPVPPAVSAQMEDGQKWSVAAARSALLDAGWPDWTVDPERVAVIIGNAIGGDKQYRTVLRVQLAEVAHRLSAAPSFAALPPAVRSAVLAETRESFLAGLPEITEDTMPGELANVIAGRIANLFNFRGPNFTTDAACASGLAAMSAAVRGLQAGDFDAAVTGGVDRNMNAAAFVKFCKIGALSATGTRPFDAGADGFVMGEGAALFVLKRLADAERDGDRIYAVLLGLGGSSDGRGKGITAPNPVGQRLAVERAWQIAGLDPALATCVEAHGTSTRVGDATELGSLSEVFAKAGATTGSIALGSVKSNIGHLKAAAGAAGLLKTVLGLHEKVLAPSLHFVQPNPNVDWDAIPFRVNTELREWPAPRHGIRCAGVSAFGFGGTNFHAVVEEYRPGRHRPPGQTSRSYAGADLGRRTSASAGVPEPAAVSAGVPRPPLRGAAVVGGRDAADVAGQLARLAADAAAGRAPAPAAPDPALAGAAVRVAIDYADAADLAAKATKAVEALRADDPARWRLLRAQGVFRGRGAPGRMAFLYTGQGSQYVNMLHELRAREPVVAEAFAEADRVMAPLLGRPLSAYIFDEGTDEATRRRLEQQLMQTEITQPAVLATDLALTRLLDSYGLRPDLVMGHSLGEYGALVAAGALSFEAALEAVSARGREMASLTMTDNGAMVAVFGPLEEIERIVAETDGYVVVANINSSKQAVVGGATEAVQRATTAFQQAGLTATRIPVSHAFHTSIVAPASEPLKVALRRLDVRAPALPIVANVTGEFYPADADVETMLDLLGRQVASPVQFVRGLRTLYAAGARVFVEVGPKKALHGFVEDVLGDDVTALFTNHPKAGDVVSFNQALCGLYAAGLGFTPPAAGRPAISEPIATGNPTTAGRTPMTTDRYTELGHLFADVLERGMHVYTGSSPGRPPATVAEPVVVTGAALGLPGVQRVFDDENVARILAGQQFIDTIPHRLRRAMVDRHITRLVKRESGDPTFETIDNESDVVKLAGRGAPVDLVTEFGVDAERDVALDNATRLAIGAGFDALRDAGIPLVKQYKTTTLGTTLPDRWGLPASMRDDTGVIFASAFPGYDNFAKDIERYVTDRGRREQLLALEAVRDRLDADGPATAEVDRRIVDLRHLLATDPYAFDRRFLFRTLSMGHSQFAELIGARGPNTQINAACASTTQATALAEDWIRAGRCRRVVVVSADDATSDALLPWLASGFLASGAAATDDIVEEAATPFDRRRHGMIVGMGAAAFVVESADAARERGLQPICEVLGAVTANSAFHGTRLDVEHIGQVMDRLLEQAEARGVRRHAIAPETVFVSHETYTPARGGSASAEINALRRVFGAEADAVVITNTKGFTGHAMGAGIEDVVAIKALETGLVPPVPNFKEPDPELGSLNLSTGGAYPVRYALRLAAGFGSQIAMSLLRWTPLADGRHRAPSELGYAYRIVDPAAWQRWLTEAGGPGAQVEVRQRRLRVADSGAPVARPAPAVPVPAAAPVPVAPSVVIDQHVAAAPPARPAPAVEPAVAQVTAPPEPIRPAAVEPPAGDQIAEAVVEIVSGLTGYPPDLLDVDLDLEADLGVDTVKQAEVFAAVRERFAVPRDDELRLRDFPTLSHVIGWVREKTGEPASRARAGAGSPNTAAVTGDAATVVGDLAATDGIVRRMPVAALRPESAACVPTGVTLDAGTRVVVLPDQGGVGDALVTRLTRLGVQVVTLDPDDPGAALEPALAAGPVHGVYWLAALDDEGGLDTLDLGGWRAALNRRVRGLYTTMRRLYDDSPFLVTASRLGGYHGYDEAGATCPMGGAVTGFAKAYRRERPDALVKAVDFEVSRKTAAPADRLVEETLRDPGCVEVGYADGRRWGVGLAERPFPVADAELGPDQVFVVTGAAGSIVSAITADLAAASRGTFHLLDLTPKPDPADPDLRRYAEDRDGFKAELADRLRERGERPTPVLIDRELARFERLRAALSAVQAVEQAGGSAHYHSVDLTDPAAVESAMAGVRETGGRIDVLLHAAGVEISHALPDKEPAEFDLVLGVKGDGLFNVLHAARGLPLGTVIAFSSVAGRFGNVGQTDYSAANDLQCKILSSLRRNRPEVRALAIDWTAWGDIGMATRGSIPTLMARAGVEMLPAAAGVAWIRRELTSGSAGGEVVVAGALGEMAAEYHRTGGLDPANLPAGGPVAASPIGISVHDGLVVHTTLDPATTPFLDDHRIGGTPVLPGVMGIEAFAEAARLLVPGWHVVAVENVDFSAPVKFYRDEPRTLRVTALVRPAGADLLAECRLSAERTLPGTGQVQRTIHFTGSVRLAAQPCPAGHDERKVAAQAPELSSDEVYRLYFHGPAYQVVGSAWRQDDGAAARFAPGLPIQTGAPTLTAPRLVELCFQTAGLWEAAQEGRLALPGHVDAIRLGADPAEDPGLLAVARPDGRGGFDCVVRTGDGAVVVRVEGYRTVRLPEPLPEAVVAPFRSAMNSLAG</sequence>
<evidence type="ECO:0008006" key="11">
    <source>
        <dbReference type="Google" id="ProtNLM"/>
    </source>
</evidence>
<evidence type="ECO:0000259" key="6">
    <source>
        <dbReference type="PROSITE" id="PS50075"/>
    </source>
</evidence>
<dbReference type="InterPro" id="IPR032821">
    <property type="entry name" value="PKS_assoc"/>
</dbReference>
<dbReference type="InterPro" id="IPR020841">
    <property type="entry name" value="PKS_Beta-ketoAc_synthase_dom"/>
</dbReference>
<feature type="domain" description="Carrier" evidence="6">
    <location>
        <begin position="1625"/>
        <end position="1704"/>
    </location>
</feature>
<dbReference type="Pfam" id="PF08659">
    <property type="entry name" value="KR"/>
    <property type="match status" value="1"/>
</dbReference>
<feature type="region of interest" description="N-terminal hotdog fold" evidence="5">
    <location>
        <begin position="2260"/>
        <end position="2392"/>
    </location>
</feature>
<feature type="domain" description="PKS/mFAS DH" evidence="8">
    <location>
        <begin position="2260"/>
        <end position="2539"/>
    </location>
</feature>
<dbReference type="Gene3D" id="3.40.47.10">
    <property type="match status" value="3"/>
</dbReference>
<keyword evidence="4" id="KW-0012">Acyltransferase</keyword>
<dbReference type="RefSeq" id="WP_203735566.1">
    <property type="nucleotide sequence ID" value="NZ_BOML01000088.1"/>
</dbReference>
<evidence type="ECO:0000256" key="1">
    <source>
        <dbReference type="ARBA" id="ARBA00022450"/>
    </source>
</evidence>
<dbReference type="InterPro" id="IPR018201">
    <property type="entry name" value="Ketoacyl_synth_AS"/>
</dbReference>
<dbReference type="InterPro" id="IPR057326">
    <property type="entry name" value="KR_dom"/>
</dbReference>
<dbReference type="Pfam" id="PF21089">
    <property type="entry name" value="PKS_DH_N"/>
    <property type="match status" value="1"/>
</dbReference>
<dbReference type="CDD" id="cd08953">
    <property type="entry name" value="KR_2_SDR_x"/>
    <property type="match status" value="1"/>
</dbReference>
<dbReference type="SMART" id="SM00827">
    <property type="entry name" value="PKS_AT"/>
    <property type="match status" value="1"/>
</dbReference>
<dbReference type="PROSITE" id="PS00606">
    <property type="entry name" value="KS3_1"/>
    <property type="match status" value="1"/>
</dbReference>
<feature type="region of interest" description="C-terminal hotdog fold" evidence="5">
    <location>
        <begin position="2405"/>
        <end position="2539"/>
    </location>
</feature>
<dbReference type="SUPFAM" id="SSF53901">
    <property type="entry name" value="Thiolase-like"/>
    <property type="match status" value="2"/>
</dbReference>
<keyword evidence="3" id="KW-0808">Transferase</keyword>
<dbReference type="Pfam" id="PF02801">
    <property type="entry name" value="Ketoacyl-synt_C"/>
    <property type="match status" value="2"/>
</dbReference>
<keyword evidence="10" id="KW-1185">Reference proteome</keyword>
<dbReference type="InterPro" id="IPR036291">
    <property type="entry name" value="NAD(P)-bd_dom_sf"/>
</dbReference>
<dbReference type="PROSITE" id="PS50075">
    <property type="entry name" value="CARRIER"/>
    <property type="match status" value="1"/>
</dbReference>
<evidence type="ECO:0000313" key="9">
    <source>
        <dbReference type="EMBL" id="GIE07732.1"/>
    </source>
</evidence>
<dbReference type="SMART" id="SM00825">
    <property type="entry name" value="PKS_KS"/>
    <property type="match status" value="1"/>
</dbReference>
<evidence type="ECO:0000313" key="10">
    <source>
        <dbReference type="Proteomes" id="UP000637628"/>
    </source>
</evidence>
<dbReference type="Pfam" id="PF00109">
    <property type="entry name" value="ketoacyl-synt"/>
    <property type="match status" value="2"/>
</dbReference>
<dbReference type="EMBL" id="BOML01000088">
    <property type="protein sequence ID" value="GIE07732.1"/>
    <property type="molecule type" value="Genomic_DNA"/>
</dbReference>
<dbReference type="Proteomes" id="UP000637628">
    <property type="component" value="Unassembled WGS sequence"/>
</dbReference>
<proteinExistence type="predicted"/>
<dbReference type="SUPFAM" id="SSF51735">
    <property type="entry name" value="NAD(P)-binding Rossmann-fold domains"/>
    <property type="match status" value="2"/>
</dbReference>
<organism evidence="9 10">
    <name type="scientific">Paractinoplanes durhamensis</name>
    <dbReference type="NCBI Taxonomy" id="113563"/>
    <lineage>
        <taxon>Bacteria</taxon>
        <taxon>Bacillati</taxon>
        <taxon>Actinomycetota</taxon>
        <taxon>Actinomycetes</taxon>
        <taxon>Micromonosporales</taxon>
        <taxon>Micromonosporaceae</taxon>
        <taxon>Paractinoplanes</taxon>
    </lineage>
</organism>
<evidence type="ECO:0000259" key="8">
    <source>
        <dbReference type="PROSITE" id="PS52019"/>
    </source>
</evidence>
<dbReference type="PANTHER" id="PTHR43775:SF51">
    <property type="entry name" value="INACTIVE PHENOLPHTHIOCEROL SYNTHESIS POLYKETIDE SYNTHASE TYPE I PKS1-RELATED"/>
    <property type="match status" value="1"/>
</dbReference>
<dbReference type="SMART" id="SM00826">
    <property type="entry name" value="PKS_DH"/>
    <property type="match status" value="1"/>
</dbReference>
<name>A0ABQ3ZD40_9ACTN</name>
<dbReference type="InterPro" id="IPR009081">
    <property type="entry name" value="PP-bd_ACP"/>
</dbReference>
<protein>
    <recommendedName>
        <fullName evidence="11">Beta-ketoacyl synthase</fullName>
    </recommendedName>
</protein>
<dbReference type="SMART" id="SM00822">
    <property type="entry name" value="PKS_KR"/>
    <property type="match status" value="1"/>
</dbReference>
<dbReference type="PROSITE" id="PS52019">
    <property type="entry name" value="PKS_MFAS_DH"/>
    <property type="match status" value="1"/>
</dbReference>
<dbReference type="InterPro" id="IPR014031">
    <property type="entry name" value="Ketoacyl_synth_C"/>
</dbReference>
<dbReference type="SUPFAM" id="SSF55048">
    <property type="entry name" value="Probable ACP-binding domain of malonyl-CoA ACP transacylase"/>
    <property type="match status" value="1"/>
</dbReference>
<dbReference type="Pfam" id="PF16197">
    <property type="entry name" value="KAsynt_C_assoc"/>
    <property type="match status" value="1"/>
</dbReference>
<evidence type="ECO:0000256" key="4">
    <source>
        <dbReference type="ARBA" id="ARBA00023315"/>
    </source>
</evidence>
<dbReference type="Gene3D" id="3.10.129.110">
    <property type="entry name" value="Polyketide synthase dehydratase"/>
    <property type="match status" value="1"/>
</dbReference>
<dbReference type="InterPro" id="IPR049551">
    <property type="entry name" value="PKS_DH_C"/>
</dbReference>
<dbReference type="PANTHER" id="PTHR43775">
    <property type="entry name" value="FATTY ACID SYNTHASE"/>
    <property type="match status" value="1"/>
</dbReference>
<dbReference type="InterPro" id="IPR042104">
    <property type="entry name" value="PKS_dehydratase_sf"/>
</dbReference>
<dbReference type="Gene3D" id="3.40.50.720">
    <property type="entry name" value="NAD(P)-binding Rossmann-like Domain"/>
    <property type="match status" value="1"/>
</dbReference>
<dbReference type="Gene3D" id="3.40.366.10">
    <property type="entry name" value="Malonyl-Coenzyme A Acyl Carrier Protein, domain 2"/>
    <property type="match status" value="1"/>
</dbReference>
<dbReference type="InterPro" id="IPR016039">
    <property type="entry name" value="Thiolase-like"/>
</dbReference>
<dbReference type="SUPFAM" id="SSF52151">
    <property type="entry name" value="FabD/lysophospholipase-like"/>
    <property type="match status" value="1"/>
</dbReference>
<dbReference type="InterPro" id="IPR049552">
    <property type="entry name" value="PKS_DH_N"/>
</dbReference>